<comment type="caution">
    <text evidence="1">The sequence shown here is derived from an EMBL/GenBank/DDBJ whole genome shotgun (WGS) entry which is preliminary data.</text>
</comment>
<name>A0ACB9MQI7_9MYRT</name>
<protein>
    <submittedName>
        <fullName evidence="1">Uncharacterized protein</fullName>
    </submittedName>
</protein>
<dbReference type="EMBL" id="CM042888">
    <property type="protein sequence ID" value="KAI4324500.1"/>
    <property type="molecule type" value="Genomic_DNA"/>
</dbReference>
<proteinExistence type="predicted"/>
<gene>
    <name evidence="1" type="ORF">MLD38_029985</name>
</gene>
<organism evidence="1 2">
    <name type="scientific">Melastoma candidum</name>
    <dbReference type="NCBI Taxonomy" id="119954"/>
    <lineage>
        <taxon>Eukaryota</taxon>
        <taxon>Viridiplantae</taxon>
        <taxon>Streptophyta</taxon>
        <taxon>Embryophyta</taxon>
        <taxon>Tracheophyta</taxon>
        <taxon>Spermatophyta</taxon>
        <taxon>Magnoliopsida</taxon>
        <taxon>eudicotyledons</taxon>
        <taxon>Gunneridae</taxon>
        <taxon>Pentapetalae</taxon>
        <taxon>rosids</taxon>
        <taxon>malvids</taxon>
        <taxon>Myrtales</taxon>
        <taxon>Melastomataceae</taxon>
        <taxon>Melastomatoideae</taxon>
        <taxon>Melastomateae</taxon>
        <taxon>Melastoma</taxon>
    </lineage>
</organism>
<dbReference type="Proteomes" id="UP001057402">
    <property type="component" value="Chromosome 9"/>
</dbReference>
<accession>A0ACB9MQI7</accession>
<reference evidence="2" key="1">
    <citation type="journal article" date="2023" name="Front. Plant Sci.">
        <title>Chromosomal-level genome assembly of Melastoma candidum provides insights into trichome evolution.</title>
        <authorList>
            <person name="Zhong Y."/>
            <person name="Wu W."/>
            <person name="Sun C."/>
            <person name="Zou P."/>
            <person name="Liu Y."/>
            <person name="Dai S."/>
            <person name="Zhou R."/>
        </authorList>
    </citation>
    <scope>NUCLEOTIDE SEQUENCE [LARGE SCALE GENOMIC DNA]</scope>
</reference>
<keyword evidence="2" id="KW-1185">Reference proteome</keyword>
<evidence type="ECO:0000313" key="1">
    <source>
        <dbReference type="EMBL" id="KAI4324500.1"/>
    </source>
</evidence>
<evidence type="ECO:0000313" key="2">
    <source>
        <dbReference type="Proteomes" id="UP001057402"/>
    </source>
</evidence>
<sequence length="265" mass="28230">MEVDGEPTPRLQKISISGATLASLLHSATVSSSSDSIGLLFGHTSLLSPPSLPDYPAPTPTPFSSSSSSATVTSFLSSSLPHLLPPSPSPSPLLGVFSSRRRSHLIPSLRDSSLLLFPPFDHPALPRVLLLLTTPPPSSSSAAAAALIHTHEYKAFQFFPSSGKFEALSVEIVNVGGLGFRGSYGSFRSIEDEDGGLGAKGFERLVGDDAERYKKGVEGAYETMLMTVESLGREVEKSNAAVYEMEKRNSKLRAEIAEIKRVVDA</sequence>